<name>A0A164RR46_9AGAM</name>
<reference evidence="1 2" key="1">
    <citation type="journal article" date="2016" name="Mol. Biol. Evol.">
        <title>Comparative Genomics of Early-Diverging Mushroom-Forming Fungi Provides Insights into the Origins of Lignocellulose Decay Capabilities.</title>
        <authorList>
            <person name="Nagy L.G."/>
            <person name="Riley R."/>
            <person name="Tritt A."/>
            <person name="Adam C."/>
            <person name="Daum C."/>
            <person name="Floudas D."/>
            <person name="Sun H."/>
            <person name="Yadav J.S."/>
            <person name="Pangilinan J."/>
            <person name="Larsson K.H."/>
            <person name="Matsuura K."/>
            <person name="Barry K."/>
            <person name="Labutti K."/>
            <person name="Kuo R."/>
            <person name="Ohm R.A."/>
            <person name="Bhattacharya S.S."/>
            <person name="Shirouzu T."/>
            <person name="Yoshinaga Y."/>
            <person name="Martin F.M."/>
            <person name="Grigoriev I.V."/>
            <person name="Hibbett D.S."/>
        </authorList>
    </citation>
    <scope>NUCLEOTIDE SEQUENCE [LARGE SCALE GENOMIC DNA]</scope>
    <source>
        <strain evidence="1 2">HHB9708</strain>
    </source>
</reference>
<evidence type="ECO:0000313" key="1">
    <source>
        <dbReference type="EMBL" id="KZS90800.1"/>
    </source>
</evidence>
<dbReference type="Proteomes" id="UP000076722">
    <property type="component" value="Unassembled WGS sequence"/>
</dbReference>
<keyword evidence="2" id="KW-1185">Reference proteome</keyword>
<protein>
    <submittedName>
        <fullName evidence="1">Uncharacterized protein</fullName>
    </submittedName>
</protein>
<sequence length="274" mass="29874">MGDGALHQRYPYLWRARQIPHGVQYDASRCYQFCEEEAGTRDRCWGISRSGGRGKRVLREFPEAENYLQKVPAESERNSNHFGSVADEGEPTCLATGCRLPKFLTPTGRMFASRLCFRTGGLKVSSPRILSIDALSNISISQAIVNVFSTLKLRLKLRWNLVTIFCCPSGVFHHSLPASTTIPTAASQHQPLLPAIFLATAGSISDPHTASYGIRARSTCVDHQQSVEDALKFSVWKFSSSFADANSDSVLPVVKQDGSISGNSASSASPGSVF</sequence>
<evidence type="ECO:0000313" key="2">
    <source>
        <dbReference type="Proteomes" id="UP000076722"/>
    </source>
</evidence>
<proteinExistence type="predicted"/>
<organism evidence="1 2">
    <name type="scientific">Sistotremastrum niveocremeum HHB9708</name>
    <dbReference type="NCBI Taxonomy" id="1314777"/>
    <lineage>
        <taxon>Eukaryota</taxon>
        <taxon>Fungi</taxon>
        <taxon>Dikarya</taxon>
        <taxon>Basidiomycota</taxon>
        <taxon>Agaricomycotina</taxon>
        <taxon>Agaricomycetes</taxon>
        <taxon>Sistotremastrales</taxon>
        <taxon>Sistotremastraceae</taxon>
        <taxon>Sertulicium</taxon>
        <taxon>Sertulicium niveocremeum</taxon>
    </lineage>
</organism>
<dbReference type="EMBL" id="KV419419">
    <property type="protein sequence ID" value="KZS90800.1"/>
    <property type="molecule type" value="Genomic_DNA"/>
</dbReference>
<dbReference type="AlphaFoldDB" id="A0A164RR46"/>
<gene>
    <name evidence="1" type="ORF">SISNIDRAFT_496890</name>
</gene>
<accession>A0A164RR46</accession>